<protein>
    <submittedName>
        <fullName evidence="12">L,D-transpeptidase</fullName>
    </submittedName>
</protein>
<dbReference type="InterPro" id="IPR038063">
    <property type="entry name" value="Transpep_catalytic_dom"/>
</dbReference>
<dbReference type="GO" id="GO:0016757">
    <property type="term" value="F:glycosyltransferase activity"/>
    <property type="evidence" value="ECO:0007669"/>
    <property type="project" value="UniProtKB-KW"/>
</dbReference>
<evidence type="ECO:0000259" key="11">
    <source>
        <dbReference type="PROSITE" id="PS52029"/>
    </source>
</evidence>
<evidence type="ECO:0000256" key="1">
    <source>
        <dbReference type="ARBA" id="ARBA00004752"/>
    </source>
</evidence>
<organism evidence="12 13">
    <name type="scientific">Leptolyngbya foveolarum</name>
    <dbReference type="NCBI Taxonomy" id="47253"/>
    <lineage>
        <taxon>Bacteria</taxon>
        <taxon>Bacillati</taxon>
        <taxon>Cyanobacteriota</taxon>
        <taxon>Cyanophyceae</taxon>
        <taxon>Leptolyngbyales</taxon>
        <taxon>Leptolyngbyaceae</taxon>
        <taxon>Leptolyngbya group</taxon>
        <taxon>Leptolyngbya</taxon>
    </lineage>
</organism>
<feature type="domain" description="L,D-TPase catalytic" evidence="11">
    <location>
        <begin position="90"/>
        <end position="215"/>
    </location>
</feature>
<comment type="caution">
    <text evidence="12">The sequence shown here is derived from an EMBL/GenBank/DDBJ whole genome shotgun (WGS) entry which is preliminary data.</text>
</comment>
<evidence type="ECO:0000313" key="12">
    <source>
        <dbReference type="EMBL" id="PZO18587.1"/>
    </source>
</evidence>
<feature type="active site" description="Proton donor/acceptor" evidence="9">
    <location>
        <position position="175"/>
    </location>
</feature>
<dbReference type="GO" id="GO:0018104">
    <property type="term" value="P:peptidoglycan-protein cross-linking"/>
    <property type="evidence" value="ECO:0007669"/>
    <property type="project" value="TreeGrafter"/>
</dbReference>
<dbReference type="PANTHER" id="PTHR30582:SF24">
    <property type="entry name" value="L,D-TRANSPEPTIDASE ERFK_SRFK-RELATED"/>
    <property type="match status" value="1"/>
</dbReference>
<accession>A0A2W4UH45</accession>
<evidence type="ECO:0000256" key="7">
    <source>
        <dbReference type="ARBA" id="ARBA00022984"/>
    </source>
</evidence>
<dbReference type="GO" id="GO:0005576">
    <property type="term" value="C:extracellular region"/>
    <property type="evidence" value="ECO:0007669"/>
    <property type="project" value="TreeGrafter"/>
</dbReference>
<evidence type="ECO:0000256" key="5">
    <source>
        <dbReference type="ARBA" id="ARBA00022801"/>
    </source>
</evidence>
<evidence type="ECO:0000256" key="8">
    <source>
        <dbReference type="ARBA" id="ARBA00023316"/>
    </source>
</evidence>
<dbReference type="PANTHER" id="PTHR30582">
    <property type="entry name" value="L,D-TRANSPEPTIDASE"/>
    <property type="match status" value="1"/>
</dbReference>
<evidence type="ECO:0000313" key="13">
    <source>
        <dbReference type="Proteomes" id="UP000249354"/>
    </source>
</evidence>
<gene>
    <name evidence="12" type="ORF">DCF25_09535</name>
</gene>
<keyword evidence="6 9" id="KW-0133">Cell shape</keyword>
<comment type="similarity">
    <text evidence="2">Belongs to the YkuD family.</text>
</comment>
<dbReference type="Pfam" id="PF03734">
    <property type="entry name" value="YkuD"/>
    <property type="match status" value="1"/>
</dbReference>
<keyword evidence="3" id="KW-0328">Glycosyltransferase</keyword>
<dbReference type="InterPro" id="IPR050979">
    <property type="entry name" value="LD-transpeptidase"/>
</dbReference>
<evidence type="ECO:0000256" key="2">
    <source>
        <dbReference type="ARBA" id="ARBA00005992"/>
    </source>
</evidence>
<evidence type="ECO:0000256" key="3">
    <source>
        <dbReference type="ARBA" id="ARBA00022676"/>
    </source>
</evidence>
<comment type="pathway">
    <text evidence="1 9">Cell wall biogenesis; peptidoglycan biosynthesis.</text>
</comment>
<dbReference type="GO" id="GO:0071972">
    <property type="term" value="F:peptidoglycan L,D-transpeptidase activity"/>
    <property type="evidence" value="ECO:0007669"/>
    <property type="project" value="TreeGrafter"/>
</dbReference>
<keyword evidence="5" id="KW-0378">Hydrolase</keyword>
<dbReference type="Proteomes" id="UP000249354">
    <property type="component" value="Unassembled WGS sequence"/>
</dbReference>
<proteinExistence type="inferred from homology"/>
<dbReference type="EMBL" id="QBMC01000053">
    <property type="protein sequence ID" value="PZO18587.1"/>
    <property type="molecule type" value="Genomic_DNA"/>
</dbReference>
<evidence type="ECO:0000256" key="9">
    <source>
        <dbReference type="PROSITE-ProRule" id="PRU01373"/>
    </source>
</evidence>
<dbReference type="GO" id="GO:0071555">
    <property type="term" value="P:cell wall organization"/>
    <property type="evidence" value="ECO:0007669"/>
    <property type="project" value="UniProtKB-UniRule"/>
</dbReference>
<feature type="active site" description="Nucleophile" evidence="9">
    <location>
        <position position="191"/>
    </location>
</feature>
<feature type="signal peptide" evidence="10">
    <location>
        <begin position="1"/>
        <end position="23"/>
    </location>
</feature>
<dbReference type="PROSITE" id="PS52029">
    <property type="entry name" value="LD_TPASE"/>
    <property type="match status" value="1"/>
</dbReference>
<dbReference type="UniPathway" id="UPA00219"/>
<keyword evidence="8 9" id="KW-0961">Cell wall biogenesis/degradation</keyword>
<reference evidence="13" key="1">
    <citation type="submission" date="2018-04" db="EMBL/GenBank/DDBJ databases">
        <authorList>
            <person name="Cornet L."/>
        </authorList>
    </citation>
    <scope>NUCLEOTIDE SEQUENCE [LARGE SCALE GENOMIC DNA]</scope>
</reference>
<feature type="chain" id="PRO_5015894748" evidence="10">
    <location>
        <begin position="24"/>
        <end position="216"/>
    </location>
</feature>
<keyword evidence="7 9" id="KW-0573">Peptidoglycan synthesis</keyword>
<dbReference type="AlphaFoldDB" id="A0A2W4UH45"/>
<keyword evidence="4" id="KW-0808">Transferase</keyword>
<dbReference type="Gene3D" id="2.40.440.10">
    <property type="entry name" value="L,D-transpeptidase catalytic domain-like"/>
    <property type="match status" value="1"/>
</dbReference>
<keyword evidence="10" id="KW-0732">Signal</keyword>
<evidence type="ECO:0000256" key="10">
    <source>
        <dbReference type="SAM" id="SignalP"/>
    </source>
</evidence>
<dbReference type="SUPFAM" id="SSF141523">
    <property type="entry name" value="L,D-transpeptidase catalytic domain-like"/>
    <property type="match status" value="1"/>
</dbReference>
<reference evidence="12 13" key="2">
    <citation type="submission" date="2018-06" db="EMBL/GenBank/DDBJ databases">
        <title>Metagenomic assembly of (sub)arctic Cyanobacteria and their associated microbiome from non-axenic cultures.</title>
        <authorList>
            <person name="Baurain D."/>
        </authorList>
    </citation>
    <scope>NUCLEOTIDE SEQUENCE [LARGE SCALE GENOMIC DNA]</scope>
    <source>
        <strain evidence="12">ULC129bin1</strain>
    </source>
</reference>
<evidence type="ECO:0000256" key="6">
    <source>
        <dbReference type="ARBA" id="ARBA00022960"/>
    </source>
</evidence>
<dbReference type="CDD" id="cd16913">
    <property type="entry name" value="YkuD_like"/>
    <property type="match status" value="1"/>
</dbReference>
<evidence type="ECO:0000256" key="4">
    <source>
        <dbReference type="ARBA" id="ARBA00022679"/>
    </source>
</evidence>
<dbReference type="InterPro" id="IPR005490">
    <property type="entry name" value="LD_TPept_cat_dom"/>
</dbReference>
<dbReference type="GO" id="GO:0008360">
    <property type="term" value="P:regulation of cell shape"/>
    <property type="evidence" value="ECO:0007669"/>
    <property type="project" value="UniProtKB-UniRule"/>
</dbReference>
<sequence>MRRQPAFLRCVVALCFSSAIALAVFEWRSPIPELVITPEETPTIDLNPKKAGVGQFVRFTWAREQLGGLDRPFSKSAGESVVDSEEAEAVRLILSLSKRSLEVRSPDNLTTVYEVAVGQYGWQTPTGKFSILSKLENPAWQHPLTKEEIPPGPGNPLGTRWLGFWTDGQAQIGFHGTDQEDLIGEAVSHGCVRMRNRDIQVLYSQVAVGTSVTVVP</sequence>
<name>A0A2W4UH45_9CYAN</name>